<evidence type="ECO:0000313" key="2">
    <source>
        <dbReference type="EMBL" id="BBO86697.1"/>
    </source>
</evidence>
<dbReference type="InterPro" id="IPR017926">
    <property type="entry name" value="GATASE"/>
</dbReference>
<dbReference type="GO" id="GO:0016740">
    <property type="term" value="F:transferase activity"/>
    <property type="evidence" value="ECO:0007669"/>
    <property type="project" value="UniProtKB-KW"/>
</dbReference>
<dbReference type="InterPro" id="IPR029062">
    <property type="entry name" value="Class_I_gatase-like"/>
</dbReference>
<dbReference type="FunFam" id="3.40.50.880:FF:000033">
    <property type="entry name" value="Glutamine amidotransferase class-I"/>
    <property type="match status" value="1"/>
</dbReference>
<dbReference type="AlphaFoldDB" id="A0A5K8A2H3"/>
<dbReference type="Proteomes" id="UP000425960">
    <property type="component" value="Plasmid Do28_1"/>
</dbReference>
<sequence>MRAHYFQHVPFEGLGSIAPWLENSGYTITRTQFYKSWSLPDPATIDFLIVMGGPMSVNDEDAYPWLAEEKRFIHSFMMSGKPVLGICLGAQLIASAMGAKVYPNPLKEIGWFPIHGTAAAGKKTFNFPETITVFHWHGETYDLPAGGIRIASSAVCENQAFQVGRNVIGLQFHLETTPASAHEIVRHCQDELQPAEYIQPAATILSASSEQYQVINRQMKDVLSFLTTAKAE</sequence>
<dbReference type="EMBL" id="AP021877">
    <property type="protein sequence ID" value="BBO86697.1"/>
    <property type="molecule type" value="Genomic_DNA"/>
</dbReference>
<keyword evidence="2" id="KW-0808">Transferase</keyword>
<geneLocation type="plasmid" evidence="3">
    <name>do28_1 dna</name>
</geneLocation>
<evidence type="ECO:0000259" key="1">
    <source>
        <dbReference type="Pfam" id="PF00117"/>
    </source>
</evidence>
<dbReference type="GO" id="GO:0005829">
    <property type="term" value="C:cytosol"/>
    <property type="evidence" value="ECO:0007669"/>
    <property type="project" value="TreeGrafter"/>
</dbReference>
<dbReference type="PANTHER" id="PTHR42695:SF5">
    <property type="entry name" value="GLUTAMINE AMIDOTRANSFERASE YLR126C-RELATED"/>
    <property type="match status" value="1"/>
</dbReference>
<feature type="domain" description="Glutamine amidotransferase" evidence="1">
    <location>
        <begin position="42"/>
        <end position="183"/>
    </location>
</feature>
<name>A0A5K8A2H3_9BACT</name>
<evidence type="ECO:0000313" key="3">
    <source>
        <dbReference type="Proteomes" id="UP000425960"/>
    </source>
</evidence>
<accession>A0A5K8A2H3</accession>
<dbReference type="SUPFAM" id="SSF52317">
    <property type="entry name" value="Class I glutamine amidotransferase-like"/>
    <property type="match status" value="1"/>
</dbReference>
<keyword evidence="2" id="KW-0614">Plasmid</keyword>
<dbReference type="CDD" id="cd01741">
    <property type="entry name" value="GATase1_1"/>
    <property type="match status" value="1"/>
</dbReference>
<proteinExistence type="predicted"/>
<dbReference type="KEGG" id="dov:DSCO28_72630"/>
<protein>
    <submittedName>
        <fullName evidence="2">Amidotransferase</fullName>
    </submittedName>
</protein>
<dbReference type="Gene3D" id="3.40.50.880">
    <property type="match status" value="1"/>
</dbReference>
<dbReference type="Pfam" id="PF00117">
    <property type="entry name" value="GATase"/>
    <property type="match status" value="1"/>
</dbReference>
<gene>
    <name evidence="2" type="ORF">DSCO28_72630</name>
</gene>
<reference evidence="2 3" key="1">
    <citation type="submission" date="2019-11" db="EMBL/GenBank/DDBJ databases">
        <title>Comparative genomics of hydrocarbon-degrading Desulfosarcina strains.</title>
        <authorList>
            <person name="Watanabe M."/>
            <person name="Kojima H."/>
            <person name="Fukui M."/>
        </authorList>
    </citation>
    <scope>NUCLEOTIDE SEQUENCE [LARGE SCALE GENOMIC DNA]</scope>
    <source>
        <strain evidence="2 3">28bB2T</strain>
        <plasmid evidence="3">do28_1 dna</plasmid>
    </source>
</reference>
<dbReference type="PROSITE" id="PS51273">
    <property type="entry name" value="GATASE_TYPE_1"/>
    <property type="match status" value="1"/>
</dbReference>
<dbReference type="PANTHER" id="PTHR42695">
    <property type="entry name" value="GLUTAMINE AMIDOTRANSFERASE YLR126C-RELATED"/>
    <property type="match status" value="1"/>
</dbReference>
<dbReference type="RefSeq" id="WP_155326283.1">
    <property type="nucleotide sequence ID" value="NZ_AP021877.1"/>
</dbReference>
<dbReference type="InterPro" id="IPR044992">
    <property type="entry name" value="ChyE-like"/>
</dbReference>
<organism evidence="2 3">
    <name type="scientific">Desulfosarcina ovata subsp. sediminis</name>
    <dbReference type="NCBI Taxonomy" id="885957"/>
    <lineage>
        <taxon>Bacteria</taxon>
        <taxon>Pseudomonadati</taxon>
        <taxon>Thermodesulfobacteriota</taxon>
        <taxon>Desulfobacteria</taxon>
        <taxon>Desulfobacterales</taxon>
        <taxon>Desulfosarcinaceae</taxon>
        <taxon>Desulfosarcina</taxon>
    </lineage>
</organism>